<evidence type="ECO:0000313" key="1">
    <source>
        <dbReference type="EMBL" id="OCL01438.1"/>
    </source>
</evidence>
<accession>A0A8E2ENF2</accession>
<keyword evidence="2" id="KW-1185">Reference proteome</keyword>
<sequence>MPQQPLALATEQKQACLASTTVRPAPPPATHATPRSLQEALSSLLASYTSLQTVSTALAPFATSVTFRADCNTTSVAARALLLRRQQPTRQCPGHLLQSRAPPRLSPPPTATRCRCRVAAATQAARCSSRRRWSSTQPSCMRRWRTRACRSCPHCCCCCCASVRSRLWRLSGLAACWVGEFAGKVGFVSYGCGERESAGYGGVGDGD</sequence>
<dbReference type="Proteomes" id="UP000250140">
    <property type="component" value="Unassembled WGS sequence"/>
</dbReference>
<proteinExistence type="predicted"/>
<organism evidence="1 2">
    <name type="scientific">Glonium stellatum</name>
    <dbReference type="NCBI Taxonomy" id="574774"/>
    <lineage>
        <taxon>Eukaryota</taxon>
        <taxon>Fungi</taxon>
        <taxon>Dikarya</taxon>
        <taxon>Ascomycota</taxon>
        <taxon>Pezizomycotina</taxon>
        <taxon>Dothideomycetes</taxon>
        <taxon>Pleosporomycetidae</taxon>
        <taxon>Gloniales</taxon>
        <taxon>Gloniaceae</taxon>
        <taxon>Glonium</taxon>
    </lineage>
</organism>
<name>A0A8E2ENF2_9PEZI</name>
<evidence type="ECO:0000313" key="2">
    <source>
        <dbReference type="Proteomes" id="UP000250140"/>
    </source>
</evidence>
<dbReference type="AlphaFoldDB" id="A0A8E2ENF2"/>
<reference evidence="1 2" key="1">
    <citation type="journal article" date="2016" name="Nat. Commun.">
        <title>Ectomycorrhizal ecology is imprinted in the genome of the dominant symbiotic fungus Cenococcum geophilum.</title>
        <authorList>
            <consortium name="DOE Joint Genome Institute"/>
            <person name="Peter M."/>
            <person name="Kohler A."/>
            <person name="Ohm R.A."/>
            <person name="Kuo A."/>
            <person name="Krutzmann J."/>
            <person name="Morin E."/>
            <person name="Arend M."/>
            <person name="Barry K.W."/>
            <person name="Binder M."/>
            <person name="Choi C."/>
            <person name="Clum A."/>
            <person name="Copeland A."/>
            <person name="Grisel N."/>
            <person name="Haridas S."/>
            <person name="Kipfer T."/>
            <person name="LaButti K."/>
            <person name="Lindquist E."/>
            <person name="Lipzen A."/>
            <person name="Maire R."/>
            <person name="Meier B."/>
            <person name="Mihaltcheva S."/>
            <person name="Molinier V."/>
            <person name="Murat C."/>
            <person name="Poggeler S."/>
            <person name="Quandt C.A."/>
            <person name="Sperisen C."/>
            <person name="Tritt A."/>
            <person name="Tisserant E."/>
            <person name="Crous P.W."/>
            <person name="Henrissat B."/>
            <person name="Nehls U."/>
            <person name="Egli S."/>
            <person name="Spatafora J.W."/>
            <person name="Grigoriev I.V."/>
            <person name="Martin F.M."/>
        </authorList>
    </citation>
    <scope>NUCLEOTIDE SEQUENCE [LARGE SCALE GENOMIC DNA]</scope>
    <source>
        <strain evidence="1 2">CBS 207.34</strain>
    </source>
</reference>
<protein>
    <submittedName>
        <fullName evidence="1">Uncharacterized protein</fullName>
    </submittedName>
</protein>
<dbReference type="EMBL" id="KV751133">
    <property type="protein sequence ID" value="OCL01438.1"/>
    <property type="molecule type" value="Genomic_DNA"/>
</dbReference>
<gene>
    <name evidence="1" type="ORF">AOQ84DRAFT_402964</name>
</gene>